<dbReference type="AlphaFoldDB" id="A0A927GFC6"/>
<comment type="caution">
    <text evidence="1">The sequence shown here is derived from an EMBL/GenBank/DDBJ whole genome shotgun (WGS) entry which is preliminary data.</text>
</comment>
<name>A0A927GFC6_9BACT</name>
<accession>A0A927GFC6</accession>
<organism evidence="1 2">
    <name type="scientific">Spirosoma validum</name>
    <dbReference type="NCBI Taxonomy" id="2771355"/>
    <lineage>
        <taxon>Bacteria</taxon>
        <taxon>Pseudomonadati</taxon>
        <taxon>Bacteroidota</taxon>
        <taxon>Cytophagia</taxon>
        <taxon>Cytophagales</taxon>
        <taxon>Cytophagaceae</taxon>
        <taxon>Spirosoma</taxon>
    </lineage>
</organism>
<evidence type="ECO:0000313" key="2">
    <source>
        <dbReference type="Proteomes" id="UP000653797"/>
    </source>
</evidence>
<proteinExistence type="predicted"/>
<evidence type="ECO:0000313" key="1">
    <source>
        <dbReference type="EMBL" id="MBD2755767.1"/>
    </source>
</evidence>
<dbReference type="Proteomes" id="UP000653797">
    <property type="component" value="Unassembled WGS sequence"/>
</dbReference>
<keyword evidence="2" id="KW-1185">Reference proteome</keyword>
<protein>
    <submittedName>
        <fullName evidence="1">Uncharacterized protein</fullName>
    </submittedName>
</protein>
<dbReference type="RefSeq" id="WP_191041385.1">
    <property type="nucleotide sequence ID" value="NZ_JACXAA010000009.1"/>
</dbReference>
<dbReference type="EMBL" id="JACXAA010000009">
    <property type="protein sequence ID" value="MBD2755767.1"/>
    <property type="molecule type" value="Genomic_DNA"/>
</dbReference>
<gene>
    <name evidence="1" type="ORF">IC230_22880</name>
</gene>
<sequence length="54" mass="6235">MLKTIETEVEYDSALERVHTLIQMDLEDNSPESDELEALALLLQNYESIHYPIA</sequence>
<reference evidence="1" key="1">
    <citation type="submission" date="2020-09" db="EMBL/GenBank/DDBJ databases">
        <authorList>
            <person name="Kim M.K."/>
        </authorList>
    </citation>
    <scope>NUCLEOTIDE SEQUENCE</scope>
    <source>
        <strain evidence="1">BT704</strain>
    </source>
</reference>